<dbReference type="GO" id="GO:0030976">
    <property type="term" value="F:thiamine pyrophosphate binding"/>
    <property type="evidence" value="ECO:0007669"/>
    <property type="project" value="TreeGrafter"/>
</dbReference>
<evidence type="ECO:0000256" key="1">
    <source>
        <dbReference type="ARBA" id="ARBA00022729"/>
    </source>
</evidence>
<dbReference type="SUPFAM" id="SSF53850">
    <property type="entry name" value="Periplasmic binding protein-like II"/>
    <property type="match status" value="1"/>
</dbReference>
<evidence type="ECO:0000313" key="3">
    <source>
        <dbReference type="EMBL" id="PVX32702.1"/>
    </source>
</evidence>
<dbReference type="PANTHER" id="PTHR30006">
    <property type="entry name" value="THIAMINE-BINDING PERIPLASMIC PROTEIN-RELATED"/>
    <property type="match status" value="1"/>
</dbReference>
<reference evidence="3 4" key="1">
    <citation type="submission" date="2018-05" db="EMBL/GenBank/DDBJ databases">
        <title>Genomic Encyclopedia of Type Strains, Phase IV (KMG-IV): sequencing the most valuable type-strain genomes for metagenomic binning, comparative biology and taxonomic classification.</title>
        <authorList>
            <person name="Goeker M."/>
        </authorList>
    </citation>
    <scope>NUCLEOTIDE SEQUENCE [LARGE SCALE GENOMIC DNA]</scope>
    <source>
        <strain evidence="3 4">DSM 22999</strain>
    </source>
</reference>
<evidence type="ECO:0000313" key="4">
    <source>
        <dbReference type="Proteomes" id="UP000245909"/>
    </source>
</evidence>
<name>A0A2U0SMZ9_9PAST</name>
<dbReference type="AlphaFoldDB" id="A0A2U0SMZ9"/>
<accession>A0A2U0SMZ9</accession>
<proteinExistence type="predicted"/>
<sequence length="82" mass="8740">MKLKSLSLAVSTALLGTGLIFSAQAEAKGRLTVYCSATNEMCEAVTKTFSEKYDVKTKFIRNGSGSTFAKVEAEKGNPQADV</sequence>
<keyword evidence="1 2" id="KW-0732">Signal</keyword>
<protein>
    <recommendedName>
        <fullName evidence="5">Extracellular solute-binding protein</fullName>
    </recommendedName>
</protein>
<dbReference type="GO" id="GO:0030288">
    <property type="term" value="C:outer membrane-bounded periplasmic space"/>
    <property type="evidence" value="ECO:0007669"/>
    <property type="project" value="TreeGrafter"/>
</dbReference>
<comment type="caution">
    <text evidence="3">The sequence shown here is derived from an EMBL/GenBank/DDBJ whole genome shotgun (WGS) entry which is preliminary data.</text>
</comment>
<feature type="signal peptide" evidence="2">
    <location>
        <begin position="1"/>
        <end position="25"/>
    </location>
</feature>
<dbReference type="EMBL" id="QENU01000011">
    <property type="protein sequence ID" value="PVX32702.1"/>
    <property type="molecule type" value="Genomic_DNA"/>
</dbReference>
<gene>
    <name evidence="3" type="ORF">C8D76_11116</name>
</gene>
<dbReference type="GO" id="GO:0030975">
    <property type="term" value="F:thiamine binding"/>
    <property type="evidence" value="ECO:0007669"/>
    <property type="project" value="TreeGrafter"/>
</dbReference>
<evidence type="ECO:0000256" key="2">
    <source>
        <dbReference type="SAM" id="SignalP"/>
    </source>
</evidence>
<keyword evidence="4" id="KW-1185">Reference proteome</keyword>
<feature type="chain" id="PRO_5015774718" description="Extracellular solute-binding protein" evidence="2">
    <location>
        <begin position="26"/>
        <end position="82"/>
    </location>
</feature>
<dbReference type="Proteomes" id="UP000245909">
    <property type="component" value="Unassembled WGS sequence"/>
</dbReference>
<organism evidence="3 4">
    <name type="scientific">Alitibacter langaaensis DSM 22999</name>
    <dbReference type="NCBI Taxonomy" id="1122935"/>
    <lineage>
        <taxon>Bacteria</taxon>
        <taxon>Pseudomonadati</taxon>
        <taxon>Pseudomonadota</taxon>
        <taxon>Gammaproteobacteria</taxon>
        <taxon>Pasteurellales</taxon>
        <taxon>Pasteurellaceae</taxon>
        <taxon>Alitibacter</taxon>
    </lineage>
</organism>
<evidence type="ECO:0008006" key="5">
    <source>
        <dbReference type="Google" id="ProtNLM"/>
    </source>
</evidence>
<dbReference type="Gene3D" id="3.40.190.10">
    <property type="entry name" value="Periplasmic binding protein-like II"/>
    <property type="match status" value="1"/>
</dbReference>
<dbReference type="GO" id="GO:0015888">
    <property type="term" value="P:thiamine transport"/>
    <property type="evidence" value="ECO:0007669"/>
    <property type="project" value="TreeGrafter"/>
</dbReference>
<dbReference type="PANTHER" id="PTHR30006:SF2">
    <property type="entry name" value="ABC TRANSPORTER SUBSTRATE-BINDING PROTEIN"/>
    <property type="match status" value="1"/>
</dbReference>